<evidence type="ECO:0000313" key="4">
    <source>
        <dbReference type="EMBL" id="KAI4529227.1"/>
    </source>
</evidence>
<reference evidence="4" key="1">
    <citation type="submission" date="2022-03" db="EMBL/GenBank/DDBJ databases">
        <title>Genomic analyses of argali, domestic sheep and their hybrids provide insights into chromosomal evolution, heterosis and genetic basis of agronomic traits.</title>
        <authorList>
            <person name="Li M."/>
        </authorList>
    </citation>
    <scope>NUCLEOTIDE SEQUENCE</scope>
    <source>
        <strain evidence="4">CAU-MHL-2022a</strain>
        <tissue evidence="4">Skin</tissue>
    </source>
</reference>
<feature type="region of interest" description="Disordered" evidence="2">
    <location>
        <begin position="1"/>
        <end position="41"/>
    </location>
</feature>
<name>A0AAD4Y064_OVIAM</name>
<dbReference type="PANTHER" id="PTHR46108">
    <property type="entry name" value="BLUE CHEESE"/>
    <property type="match status" value="1"/>
</dbReference>
<keyword evidence="1" id="KW-0853">WD repeat</keyword>
<evidence type="ECO:0000256" key="1">
    <source>
        <dbReference type="ARBA" id="ARBA00022574"/>
    </source>
</evidence>
<feature type="region of interest" description="Disordered" evidence="2">
    <location>
        <begin position="741"/>
        <end position="777"/>
    </location>
</feature>
<evidence type="ECO:0000256" key="2">
    <source>
        <dbReference type="SAM" id="MobiDB-lite"/>
    </source>
</evidence>
<sequence>MEAKDVSETEDRAEDPGSKTKGQPDAAQPDFPPGGQTPGPTALWETLERKFLEYQQLAPRSPAEQQKSLLNLLPLFLKAWEHSVGIICFPSLQRLAEDVSNQFAQEIQKALVGKPAEQARVAAGKLLRWKGDADVDQDGYLLLKSVYVLTGTDSETLGRVAESGLPALLLQCLYLFFVFPLEKDELPESDVQVQRMFVQDVRGTVIFIQHDLKYAMDCIKISLQNLSRLVDTLPAPEVSEVVSLVLGFVKDSYPISSALFLEFETGEGYPLLLKVLLRYDGLTQSEADPHLEELLGLVVWLTTCGRSELKVFDSITYPQLEGFKFHHEASGVTVKNLQAFQVLQNVFHKVSDPILCTKVLSSIRTMWSWNARNFFLLEWTLQPISQFVEIVPLKPTLVQRHFFQMLEALVFELRYVPHEILRKVQRLIQENPESLCTLVALQSILRIAGSDPLFPDIFRDSGLLGLLLAQLRKHAKILRKSGKKEINPGVQDTERELTCVMLKTVVTLLKGSVRNAVVLKDHGMVPFIKIFLDDECYRGASLGILEQLSVINTEEYMSIIVGALCSSTQGEIQLKLDLLKSLLQILETPKGRAAFRVSSGFNGLLSLLSDLEGSLQEPPLQMWGAVSPSQTLDLVLHSLCALSAALCLDPVNGDFFRRTGLFEKLAEDLCLLGCFGALEEEDASPPSWEDTKARPFADLLSAAFSSASLLPPKIQSCLQILSFLDSMARGTLHLRRDLKDVPRTRQELAGDPQRAEPGSDPQGSFKQWPDVEERTDDSDAVIVQPGVLCIMVKLLPRLYHEDHPQTALSLISMTSPRNLQPQRAALAPSFVEFDMSVEGYGHSSATEGHPLHFLTLVRHLARTEQPFTCLSVSLCPEDLSLVVSTEEKEFQPLDVMEPEDDPEPSAGRQLRVRCGQLLACGQWHHLAVVVTKEMKRNCTVFTYLDGQVIGSAKMLYIQALPGPFLSMDPSSFVDVYGYIGTPRVWKQKSLLTWRLGPTYFFEEAISMETLEVINKLGPRYCGNFQAVHVQGEDPGVEVAPLVAEEKLSFALHIASSSVTSVADIRSTYNEVDSRLIAKEMNISSRDSAVPVFLLRNCAGHLSGSLRTIGAVAVGQLGVRVFHSSPAASSLDFIGGPAILLGLISLATDDHSMYAAVKVLHLVLTSNAACDRLMQRICGYQVRLPSRLSLQMPPTPQQEAVVPEEQGRALLAQVDVPISMTFGESKRKVPRSLSLTRAEDQIMAFLLRKKTSFLNHRIFQLILSITGTAELGFGPSVITNVGVFQHILCDFELWMNAADNLELSLFSHLLEILQSTREGPRNAEVAHQAQLIPKLVFLFNEPGLTPSKMSTIIDILGCQLRGHFSLQDLLRIGLFVVYTLKPSSVNEKQICVDRAPDPSLPAGSQTSGKTIWLRNQLLEMLLSVISSSQLHLSSETKEEMFLNLGSDWFLLFVQAHVHPSTVVLGLKLLLHFLSSPSLRGRFKDGLPAGSWVERSSEGTDIVMDNLKSHPPTPDQSPCLLPGFRVLSDFLAHHVHIPEVYLTVSTFFLQTPLTELMDGPKDSLDAMLQWLLHKHHQEEVLRAGLCTEGALLLLEMLKATMNQPQVMPAYAASHGACPQPSAGSGDGAWERTFPASVLQFLGLVHSTYPQDPAWRAPEFLQTLAAVTFPLGAQKFRVCFQASPDNATSQQKRDFQSEILLSTMEIFHVMSGGHASTLRGSREPQPDAEAAAAPSLANISHFIQKLVEKLYSGVFSADPRHILLFITEHIMEVIENASSQKDTAISALYSSLNKAILYSLSRPHQSLSECLSLLSTLGFLQEHWDILFATYNSNASFLMCLMHCLLLLSARRIGDRRKRLIEPINHVSQLWTLQHNIQKTVRILWQQLVAQRRQELEDTFKIDLSVKPGESDVKIEEVTPLWEETMLKAWQHYLASEKKALASRSNVGHHSKVSSWSGSLSSAMRLMPGRQTRDPECKAEDFVSCIENHRRRGQELYASLYKDHVQRRRCGNIKAANAWTRIQEQLFGELGLWNQMAEATPCSQWELDWREGPARMRKRIRRLSPWEALNQERLKESQDRNGNVSQINTEHQDELTLKEGESERDEVVDCTQLTFFPALHESLHSEDFLELCRERQVILQELLDHEKVTQKYSLVVVQGHLVCEGLLLFGQQHFYICENFTLSPVGDVYCTRHCLSNISDPFIFNMCSKDRSSDHYSCQRHSYGDLRELRQARFLLQDIALEIFFQNGYSKFLVFHNSDRSKVFKSFCSFQPSLKGKGFTEDTLNLSVKVSVSGTKEVLSYCEFCEQI</sequence>
<dbReference type="InterPro" id="IPR016024">
    <property type="entry name" value="ARM-type_fold"/>
</dbReference>
<dbReference type="Proteomes" id="UP001214576">
    <property type="component" value="Unassembled WGS sequence"/>
</dbReference>
<dbReference type="Pfam" id="PF14844">
    <property type="entry name" value="PH_BEACH"/>
    <property type="match status" value="1"/>
</dbReference>
<accession>A0AAD4Y064</accession>
<dbReference type="PANTHER" id="PTHR46108:SF3">
    <property type="entry name" value="WD REPEAT- AND FYVE DOMAIN-CONTAINING PROTEIN 4"/>
    <property type="match status" value="1"/>
</dbReference>
<dbReference type="EMBL" id="JAKZEL010000028">
    <property type="protein sequence ID" value="KAI4529227.1"/>
    <property type="molecule type" value="Genomic_DNA"/>
</dbReference>
<dbReference type="InterPro" id="IPR051944">
    <property type="entry name" value="BEACH_domain_protein"/>
</dbReference>
<protein>
    <recommendedName>
        <fullName evidence="3">BEACH-type PH domain-containing protein</fullName>
    </recommendedName>
</protein>
<keyword evidence="5" id="KW-1185">Reference proteome</keyword>
<dbReference type="InterPro" id="IPR023362">
    <property type="entry name" value="PH-BEACH_dom"/>
</dbReference>
<evidence type="ECO:0000259" key="3">
    <source>
        <dbReference type="PROSITE" id="PS51783"/>
    </source>
</evidence>
<comment type="caution">
    <text evidence="4">The sequence shown here is derived from an EMBL/GenBank/DDBJ whole genome shotgun (WGS) entry which is preliminary data.</text>
</comment>
<dbReference type="InterPro" id="IPR011993">
    <property type="entry name" value="PH-like_dom_sf"/>
</dbReference>
<dbReference type="SUPFAM" id="SSF50729">
    <property type="entry name" value="PH domain-like"/>
    <property type="match status" value="1"/>
</dbReference>
<evidence type="ECO:0000313" key="5">
    <source>
        <dbReference type="Proteomes" id="UP001214576"/>
    </source>
</evidence>
<dbReference type="SUPFAM" id="SSF48371">
    <property type="entry name" value="ARM repeat"/>
    <property type="match status" value="1"/>
</dbReference>
<proteinExistence type="predicted"/>
<dbReference type="GO" id="GO:0019882">
    <property type="term" value="P:antigen processing and presentation"/>
    <property type="evidence" value="ECO:0007669"/>
    <property type="project" value="TreeGrafter"/>
</dbReference>
<feature type="domain" description="BEACH-type PH" evidence="3">
    <location>
        <begin position="2140"/>
        <end position="2265"/>
    </location>
</feature>
<feature type="compositionally biased region" description="Basic and acidic residues" evidence="2">
    <location>
        <begin position="1"/>
        <end position="18"/>
    </location>
</feature>
<dbReference type="PROSITE" id="PS51783">
    <property type="entry name" value="PH_BEACH"/>
    <property type="match status" value="1"/>
</dbReference>
<dbReference type="Gene3D" id="2.30.29.30">
    <property type="entry name" value="Pleckstrin-homology domain (PH domain)/Phosphotyrosine-binding domain (PTB)"/>
    <property type="match status" value="1"/>
</dbReference>
<organism evidence="4 5">
    <name type="scientific">Ovis ammon polii</name>
    <dbReference type="NCBI Taxonomy" id="230172"/>
    <lineage>
        <taxon>Eukaryota</taxon>
        <taxon>Metazoa</taxon>
        <taxon>Chordata</taxon>
        <taxon>Craniata</taxon>
        <taxon>Vertebrata</taxon>
        <taxon>Euteleostomi</taxon>
        <taxon>Mammalia</taxon>
        <taxon>Eutheria</taxon>
        <taxon>Laurasiatheria</taxon>
        <taxon>Artiodactyla</taxon>
        <taxon>Ruminantia</taxon>
        <taxon>Pecora</taxon>
        <taxon>Bovidae</taxon>
        <taxon>Caprinae</taxon>
        <taxon>Ovis</taxon>
    </lineage>
</organism>
<gene>
    <name evidence="4" type="ORF">MG293_020475</name>
</gene>
<dbReference type="CDD" id="cd01201">
    <property type="entry name" value="PH_BEACH"/>
    <property type="match status" value="1"/>
</dbReference>